<evidence type="ECO:0000256" key="2">
    <source>
        <dbReference type="ARBA" id="ARBA00022692"/>
    </source>
</evidence>
<feature type="domain" description="RDD" evidence="6">
    <location>
        <begin position="3"/>
        <end position="108"/>
    </location>
</feature>
<evidence type="ECO:0000259" key="6">
    <source>
        <dbReference type="Pfam" id="PF06271"/>
    </source>
</evidence>
<evidence type="ECO:0000256" key="3">
    <source>
        <dbReference type="ARBA" id="ARBA00022989"/>
    </source>
</evidence>
<reference evidence="7 8" key="1">
    <citation type="submission" date="2012-04" db="EMBL/GenBank/DDBJ databases">
        <title>Improved High-Quality Draft sequence of Leptothrix ochracea L12.</title>
        <authorList>
            <consortium name="US DOE Joint Genome Institute"/>
            <person name="Lucas S."/>
            <person name="Han J."/>
            <person name="Lapidus A."/>
            <person name="Cheng J.-F."/>
            <person name="Goodwin L."/>
            <person name="Pitluck S."/>
            <person name="Peters L."/>
            <person name="Zeytun A."/>
            <person name="Detter J.C."/>
            <person name="Han C."/>
            <person name="Tapia R."/>
            <person name="Land M."/>
            <person name="Hauser L."/>
            <person name="Kyrpides N."/>
            <person name="Ivanova N."/>
            <person name="Pagani I."/>
            <person name="Stepanauskas R."/>
            <person name="Masland D."/>
            <person name="Poulton N."/>
            <person name="Emerson D."/>
            <person name="Fleming E."/>
            <person name="Woyke T."/>
        </authorList>
    </citation>
    <scope>NUCLEOTIDE SEQUENCE [LARGE SCALE GENOMIC DNA]</scope>
    <source>
        <strain evidence="7 8">L12</strain>
    </source>
</reference>
<keyword evidence="4 5" id="KW-0472">Membrane</keyword>
<dbReference type="AlphaFoldDB" id="I4Z558"/>
<dbReference type="GeneID" id="92352348"/>
<feature type="transmembrane region" description="Helical" evidence="5">
    <location>
        <begin position="12"/>
        <end position="31"/>
    </location>
</feature>
<evidence type="ECO:0000313" key="7">
    <source>
        <dbReference type="EMBL" id="EIM31350.1"/>
    </source>
</evidence>
<evidence type="ECO:0000256" key="1">
    <source>
        <dbReference type="ARBA" id="ARBA00004141"/>
    </source>
</evidence>
<dbReference type="GO" id="GO:0016020">
    <property type="term" value="C:membrane"/>
    <property type="evidence" value="ECO:0007669"/>
    <property type="project" value="UniProtKB-SubCell"/>
</dbReference>
<name>I4Z558_9BURK</name>
<feature type="non-terminal residue" evidence="7">
    <location>
        <position position="131"/>
    </location>
</feature>
<dbReference type="Proteomes" id="UP000053899">
    <property type="component" value="Unassembled WGS sequence"/>
</dbReference>
<proteinExistence type="predicted"/>
<sequence>MTTLGARLLCSLYDTVLVGGTVMCTGLVYGVMTDQRQSMQGRLPLQILIFAVMATYFIGFWSSKQGQTLAMKTWHLRVVTADGSPLSASKAAQRFACSWLWVAPGGLAFLLHNTPPTSPGTLGLMLGLSIL</sequence>
<dbReference type="EMBL" id="JH660692">
    <property type="protein sequence ID" value="EIM31350.1"/>
    <property type="molecule type" value="Genomic_DNA"/>
</dbReference>
<evidence type="ECO:0000256" key="5">
    <source>
        <dbReference type="SAM" id="Phobius"/>
    </source>
</evidence>
<feature type="transmembrane region" description="Helical" evidence="5">
    <location>
        <begin position="43"/>
        <end position="62"/>
    </location>
</feature>
<comment type="subcellular location">
    <subcellularLocation>
        <location evidence="1">Membrane</location>
        <topology evidence="1">Multi-pass membrane protein</topology>
    </subcellularLocation>
</comment>
<accession>I4Z558</accession>
<dbReference type="RefSeq" id="WP_009453572.1">
    <property type="nucleotide sequence ID" value="NZ_JH660692.1"/>
</dbReference>
<dbReference type="HOGENOM" id="CLU_1931991_0_0_4"/>
<keyword evidence="8" id="KW-1185">Reference proteome</keyword>
<keyword evidence="3 5" id="KW-1133">Transmembrane helix</keyword>
<organism evidence="7 8">
    <name type="scientific">Leptothrix ochracea L12</name>
    <dbReference type="NCBI Taxonomy" id="735332"/>
    <lineage>
        <taxon>Bacteria</taxon>
        <taxon>Pseudomonadati</taxon>
        <taxon>Pseudomonadota</taxon>
        <taxon>Betaproteobacteria</taxon>
        <taxon>Burkholderiales</taxon>
        <taxon>Sphaerotilaceae</taxon>
        <taxon>Leptothrix</taxon>
    </lineage>
</organism>
<dbReference type="Pfam" id="PF06271">
    <property type="entry name" value="RDD"/>
    <property type="match status" value="1"/>
</dbReference>
<gene>
    <name evidence="7" type="ORF">LepocDRAFT_00000770</name>
</gene>
<keyword evidence="2 5" id="KW-0812">Transmembrane</keyword>
<dbReference type="InterPro" id="IPR010432">
    <property type="entry name" value="RDD"/>
</dbReference>
<evidence type="ECO:0000313" key="8">
    <source>
        <dbReference type="Proteomes" id="UP000053899"/>
    </source>
</evidence>
<protein>
    <submittedName>
        <fullName evidence="7">Putative membrane protein</fullName>
    </submittedName>
</protein>
<evidence type="ECO:0000256" key="4">
    <source>
        <dbReference type="ARBA" id="ARBA00023136"/>
    </source>
</evidence>